<keyword evidence="3 8" id="KW-0963">Cytoplasm</keyword>
<evidence type="ECO:0000256" key="8">
    <source>
        <dbReference type="HAMAP-Rule" id="MF_00248"/>
    </source>
</evidence>
<dbReference type="NCBIfam" id="TIGR03692">
    <property type="entry name" value="ATP_dep_HslV"/>
    <property type="match status" value="1"/>
</dbReference>
<dbReference type="InterPro" id="IPR029055">
    <property type="entry name" value="Ntn_hydrolases_N"/>
</dbReference>
<comment type="similarity">
    <text evidence="2 8">Belongs to the peptidase T1B family. HslV subfamily.</text>
</comment>
<protein>
    <recommendedName>
        <fullName evidence="8">ATP-dependent protease subunit HslV</fullName>
        <ecNumber evidence="8">3.4.25.2</ecNumber>
    </recommendedName>
</protein>
<dbReference type="GO" id="GO:0009376">
    <property type="term" value="C:HslUV protease complex"/>
    <property type="evidence" value="ECO:0007669"/>
    <property type="project" value="UniProtKB-UniRule"/>
</dbReference>
<dbReference type="PIRSF" id="PIRSF039093">
    <property type="entry name" value="HslV"/>
    <property type="match status" value="1"/>
</dbReference>
<feature type="binding site" evidence="8">
    <location>
        <position position="172"/>
    </location>
    <ligand>
        <name>Na(+)</name>
        <dbReference type="ChEBI" id="CHEBI:29101"/>
    </ligand>
</feature>
<dbReference type="KEGG" id="fcz:IMF26_00350"/>
<evidence type="ECO:0000256" key="3">
    <source>
        <dbReference type="ARBA" id="ARBA00022490"/>
    </source>
</evidence>
<evidence type="ECO:0000256" key="4">
    <source>
        <dbReference type="ARBA" id="ARBA00022670"/>
    </source>
</evidence>
<dbReference type="PROSITE" id="PS51476">
    <property type="entry name" value="PROTEASOME_BETA_2"/>
    <property type="match status" value="1"/>
</dbReference>
<keyword evidence="7 8" id="KW-0915">Sodium</keyword>
<dbReference type="Gene3D" id="3.60.20.10">
    <property type="entry name" value="Glutamine Phosphoribosylpyrophosphate, subunit 1, domain 1"/>
    <property type="match status" value="1"/>
</dbReference>
<comment type="subunit">
    <text evidence="8">A double ring-shaped homohexamer of HslV is capped on each side by a ring-shaped HslU homohexamer. The assembly of the HslU/HslV complex is dependent on binding of ATP.</text>
</comment>
<gene>
    <name evidence="8 9" type="primary">hslV</name>
    <name evidence="9" type="ORF">IMF26_00350</name>
</gene>
<dbReference type="EC" id="3.4.25.2" evidence="8"/>
<sequence>MKEKLRPQFLSTTVLAVRVNGKSAMAGDGQVTLEANHTIIKASARKVRKIYKDSVIAGFAGSVGDAFTLFDKLEGHLEETRGDLLRAAVELAKEWRTDRILRQLQAMLLCMDKSHLLLVSGTGEVIEPDEPVLAIGSGGPYAVAAAKALMRFTSLDAPTIAREALRIAASICIYTNENIVIEELG</sequence>
<dbReference type="InterPro" id="IPR001353">
    <property type="entry name" value="Proteasome_sua/b"/>
</dbReference>
<evidence type="ECO:0000256" key="5">
    <source>
        <dbReference type="ARBA" id="ARBA00022723"/>
    </source>
</evidence>
<dbReference type="SUPFAM" id="SSF56235">
    <property type="entry name" value="N-terminal nucleophile aminohydrolases (Ntn hydrolases)"/>
    <property type="match status" value="1"/>
</dbReference>
<comment type="subcellular location">
    <subcellularLocation>
        <location evidence="1 8">Cytoplasm</location>
    </subcellularLocation>
</comment>
<name>A0AAT9LBY6_9FIRM</name>
<proteinExistence type="inferred from homology"/>
<evidence type="ECO:0000256" key="2">
    <source>
        <dbReference type="ARBA" id="ARBA00006053"/>
    </source>
</evidence>
<dbReference type="PANTHER" id="PTHR32194:SF0">
    <property type="entry name" value="ATP-DEPENDENT PROTEASE SUBUNIT HSLV"/>
    <property type="match status" value="1"/>
</dbReference>
<reference evidence="9" key="2">
    <citation type="journal article" date="2023" name="Biology">
        <title>Prokaryotic Life Associated with Coal-Fire Gas Vents Revealed by Metagenomics.</title>
        <authorList>
            <person name="Kadnikov V.V."/>
            <person name="Mardanov A.V."/>
            <person name="Beletsky A.V."/>
            <person name="Karnachuk O.V."/>
            <person name="Ravin N.V."/>
        </authorList>
    </citation>
    <scope>NUCLEOTIDE SEQUENCE</scope>
    <source>
        <strain evidence="9">Bu02</strain>
    </source>
</reference>
<keyword evidence="8" id="KW-0888">Threonine protease</keyword>
<keyword evidence="4 8" id="KW-0645">Protease</keyword>
<dbReference type="PANTHER" id="PTHR32194">
    <property type="entry name" value="METALLOPROTEASE TLDD"/>
    <property type="match status" value="1"/>
</dbReference>
<accession>A0AAT9LBY6</accession>
<comment type="catalytic activity">
    <reaction evidence="8">
        <text>ATP-dependent cleavage of peptide bonds with broad specificity.</text>
        <dbReference type="EC" id="3.4.25.2"/>
    </reaction>
</comment>
<feature type="binding site" evidence="8">
    <location>
        <position position="175"/>
    </location>
    <ligand>
        <name>Na(+)</name>
        <dbReference type="ChEBI" id="CHEBI:29101"/>
    </ligand>
</feature>
<dbReference type="HAMAP" id="MF_00248">
    <property type="entry name" value="HslV"/>
    <property type="match status" value="1"/>
</dbReference>
<feature type="active site" evidence="8">
    <location>
        <position position="12"/>
    </location>
</feature>
<dbReference type="GO" id="GO:0046872">
    <property type="term" value="F:metal ion binding"/>
    <property type="evidence" value="ECO:0007669"/>
    <property type="project" value="UniProtKB-KW"/>
</dbReference>
<dbReference type="AlphaFoldDB" id="A0AAT9LBY6"/>
<dbReference type="EMBL" id="CP062796">
    <property type="protein sequence ID" value="QUL98590.1"/>
    <property type="molecule type" value="Genomic_DNA"/>
</dbReference>
<organism evidence="9">
    <name type="scientific">Candidatus Fermentithermobacillus carboniphilus</name>
    <dbReference type="NCBI Taxonomy" id="3085328"/>
    <lineage>
        <taxon>Bacteria</taxon>
        <taxon>Bacillati</taxon>
        <taxon>Bacillota</taxon>
        <taxon>Candidatus Fermentithermobacillia</taxon>
        <taxon>Candidatus Fermentithermobacillales</taxon>
        <taxon>Candidatus Fermentithermobacillaceae</taxon>
        <taxon>Candidatus Fermentithermobacillus</taxon>
    </lineage>
</organism>
<feature type="binding site" evidence="8">
    <location>
        <position position="169"/>
    </location>
    <ligand>
        <name>Na(+)</name>
        <dbReference type="ChEBI" id="CHEBI:29101"/>
    </ligand>
</feature>
<evidence type="ECO:0000256" key="1">
    <source>
        <dbReference type="ARBA" id="ARBA00004496"/>
    </source>
</evidence>
<reference evidence="9" key="1">
    <citation type="submission" date="2020-10" db="EMBL/GenBank/DDBJ databases">
        <authorList>
            <person name="Kadnikov V."/>
            <person name="Beletsky A.V."/>
            <person name="Mardanov A.V."/>
            <person name="Karnachuk O.V."/>
            <person name="Ravin N.V."/>
        </authorList>
    </citation>
    <scope>NUCLEOTIDE SEQUENCE</scope>
    <source>
        <strain evidence="9">Bu02</strain>
    </source>
</reference>
<comment type="function">
    <text evidence="8">Protease subunit of a proteasome-like degradation complex believed to be a general protein degrading machinery.</text>
</comment>
<dbReference type="GO" id="GO:0005839">
    <property type="term" value="C:proteasome core complex"/>
    <property type="evidence" value="ECO:0007669"/>
    <property type="project" value="InterPro"/>
</dbReference>
<dbReference type="InterPro" id="IPR023333">
    <property type="entry name" value="Proteasome_suB-type"/>
</dbReference>
<dbReference type="CDD" id="cd01913">
    <property type="entry name" value="protease_HslV"/>
    <property type="match status" value="1"/>
</dbReference>
<dbReference type="InterPro" id="IPR022281">
    <property type="entry name" value="ATP-dep_Prtase_HsIV_su"/>
</dbReference>
<comment type="activity regulation">
    <text evidence="8">Allosterically activated by HslU binding.</text>
</comment>
<keyword evidence="5 8" id="KW-0479">Metal-binding</keyword>
<dbReference type="GO" id="GO:0051603">
    <property type="term" value="P:proteolysis involved in protein catabolic process"/>
    <property type="evidence" value="ECO:0007669"/>
    <property type="project" value="InterPro"/>
</dbReference>
<dbReference type="GO" id="GO:0004298">
    <property type="term" value="F:threonine-type endopeptidase activity"/>
    <property type="evidence" value="ECO:0007669"/>
    <property type="project" value="UniProtKB-KW"/>
</dbReference>
<dbReference type="Pfam" id="PF00227">
    <property type="entry name" value="Proteasome"/>
    <property type="match status" value="1"/>
</dbReference>
<evidence type="ECO:0000313" key="9">
    <source>
        <dbReference type="EMBL" id="QUL98590.1"/>
    </source>
</evidence>
<evidence type="ECO:0000256" key="7">
    <source>
        <dbReference type="ARBA" id="ARBA00023053"/>
    </source>
</evidence>
<evidence type="ECO:0000256" key="6">
    <source>
        <dbReference type="ARBA" id="ARBA00022801"/>
    </source>
</evidence>
<dbReference type="NCBIfam" id="NF003964">
    <property type="entry name" value="PRK05456.1"/>
    <property type="match status" value="1"/>
</dbReference>
<keyword evidence="6 8" id="KW-0378">Hydrolase</keyword>
<keyword evidence="8" id="KW-0021">Allosteric enzyme</keyword>